<keyword evidence="9" id="KW-1185">Reference proteome</keyword>
<accession>A0A1M6QS02</accession>
<dbReference type="Gene3D" id="1.10.510.10">
    <property type="entry name" value="Transferase(Phosphotransferase) domain 1"/>
    <property type="match status" value="1"/>
</dbReference>
<keyword evidence="1 8" id="KW-0723">Serine/threonine-protein kinase</keyword>
<dbReference type="GO" id="GO:0000776">
    <property type="term" value="C:kinetochore"/>
    <property type="evidence" value="ECO:0007669"/>
    <property type="project" value="TreeGrafter"/>
</dbReference>
<dbReference type="GO" id="GO:0004712">
    <property type="term" value="F:protein serine/threonine/tyrosine kinase activity"/>
    <property type="evidence" value="ECO:0007669"/>
    <property type="project" value="TreeGrafter"/>
</dbReference>
<evidence type="ECO:0000256" key="4">
    <source>
        <dbReference type="ARBA" id="ARBA00022777"/>
    </source>
</evidence>
<proteinExistence type="predicted"/>
<evidence type="ECO:0000256" key="3">
    <source>
        <dbReference type="ARBA" id="ARBA00022741"/>
    </source>
</evidence>
<evidence type="ECO:0000256" key="6">
    <source>
        <dbReference type="SAM" id="Phobius"/>
    </source>
</evidence>
<evidence type="ECO:0000313" key="9">
    <source>
        <dbReference type="Proteomes" id="UP000184082"/>
    </source>
</evidence>
<dbReference type="RefSeq" id="WP_072967337.1">
    <property type="nucleotide sequence ID" value="NZ_FRAJ01000012.1"/>
</dbReference>
<dbReference type="Pfam" id="PF00069">
    <property type="entry name" value="Pkinase"/>
    <property type="match status" value="1"/>
</dbReference>
<keyword evidence="5" id="KW-0067">ATP-binding</keyword>
<dbReference type="PROSITE" id="PS50011">
    <property type="entry name" value="PROTEIN_KINASE_DOM"/>
    <property type="match status" value="1"/>
</dbReference>
<dbReference type="InterPro" id="IPR000719">
    <property type="entry name" value="Prot_kinase_dom"/>
</dbReference>
<evidence type="ECO:0000259" key="7">
    <source>
        <dbReference type="PROSITE" id="PS50011"/>
    </source>
</evidence>
<dbReference type="EMBL" id="FRAJ01000012">
    <property type="protein sequence ID" value="SHK23089.1"/>
    <property type="molecule type" value="Genomic_DNA"/>
</dbReference>
<evidence type="ECO:0000256" key="5">
    <source>
        <dbReference type="ARBA" id="ARBA00022840"/>
    </source>
</evidence>
<name>A0A1M6QS02_9FIRM</name>
<dbReference type="PANTHER" id="PTHR22974:SF21">
    <property type="entry name" value="DUAL SPECIFICITY PROTEIN KINASE TTK"/>
    <property type="match status" value="1"/>
</dbReference>
<dbReference type="GO" id="GO:0007059">
    <property type="term" value="P:chromosome segregation"/>
    <property type="evidence" value="ECO:0007669"/>
    <property type="project" value="TreeGrafter"/>
</dbReference>
<keyword evidence="4 8" id="KW-0418">Kinase</keyword>
<dbReference type="SMART" id="SM00220">
    <property type="entry name" value="S_TKc"/>
    <property type="match status" value="1"/>
</dbReference>
<feature type="transmembrane region" description="Helical" evidence="6">
    <location>
        <begin position="271"/>
        <end position="294"/>
    </location>
</feature>
<evidence type="ECO:0000256" key="2">
    <source>
        <dbReference type="ARBA" id="ARBA00022679"/>
    </source>
</evidence>
<dbReference type="AlphaFoldDB" id="A0A1M6QS02"/>
<feature type="domain" description="Protein kinase" evidence="7">
    <location>
        <begin position="17"/>
        <end position="302"/>
    </location>
</feature>
<keyword evidence="2" id="KW-0808">Transferase</keyword>
<dbReference type="GO" id="GO:0005524">
    <property type="term" value="F:ATP binding"/>
    <property type="evidence" value="ECO:0007669"/>
    <property type="project" value="UniProtKB-KW"/>
</dbReference>
<dbReference type="STRING" id="1121266.SAMN02745883_01585"/>
<reference evidence="8 9" key="1">
    <citation type="submission" date="2016-11" db="EMBL/GenBank/DDBJ databases">
        <authorList>
            <person name="Jaros S."/>
            <person name="Januszkiewicz K."/>
            <person name="Wedrychowicz H."/>
        </authorList>
    </citation>
    <scope>NUCLEOTIDE SEQUENCE [LARGE SCALE GENOMIC DNA]</scope>
    <source>
        <strain evidence="8 9">DSM 14501</strain>
    </source>
</reference>
<dbReference type="GO" id="GO:0034501">
    <property type="term" value="P:protein localization to kinetochore"/>
    <property type="evidence" value="ECO:0007669"/>
    <property type="project" value="TreeGrafter"/>
</dbReference>
<sequence length="302" mass="35151">MDFRGIEIVGKWNKKTYIIKKLIGTGGVGKVYKVYDAKSKEYYALKISMDLCSITKEANMLDKFKDFEFIPKIIDIDDCEINGKMYHFIVLEYIEGKNLKEYTKKYRINIKELLGIAIIVCEAIDRFHKRGYVFGDLKPENLMIDEKKKKLKIIDLGGVSKIGLGLKEFTPLYDRAKWNMGLRKADPAYDLFSICMFLTCFILESNSKILNMDINSMICELKRKGINQKLINLIKDGLFQRQIDFSIFLKRLKKIYVNGSLKRDKKYKNKINLIVNIYFISSLLCLITMLLFLLSKSLTNIV</sequence>
<dbReference type="PANTHER" id="PTHR22974">
    <property type="entry name" value="MIXED LINEAGE PROTEIN KINASE"/>
    <property type="match status" value="1"/>
</dbReference>
<dbReference type="Proteomes" id="UP000184082">
    <property type="component" value="Unassembled WGS sequence"/>
</dbReference>
<evidence type="ECO:0000256" key="1">
    <source>
        <dbReference type="ARBA" id="ARBA00022527"/>
    </source>
</evidence>
<keyword evidence="6" id="KW-1133">Transmembrane helix</keyword>
<protein>
    <submittedName>
        <fullName evidence="8">Serine/threonine protein kinase</fullName>
    </submittedName>
</protein>
<keyword evidence="3" id="KW-0547">Nucleotide-binding</keyword>
<dbReference type="SUPFAM" id="SSF56112">
    <property type="entry name" value="Protein kinase-like (PK-like)"/>
    <property type="match status" value="1"/>
</dbReference>
<keyword evidence="6" id="KW-0812">Transmembrane</keyword>
<dbReference type="GO" id="GO:0004674">
    <property type="term" value="F:protein serine/threonine kinase activity"/>
    <property type="evidence" value="ECO:0007669"/>
    <property type="project" value="UniProtKB-KW"/>
</dbReference>
<dbReference type="InterPro" id="IPR011009">
    <property type="entry name" value="Kinase-like_dom_sf"/>
</dbReference>
<keyword evidence="6" id="KW-0472">Membrane</keyword>
<evidence type="ECO:0000313" key="8">
    <source>
        <dbReference type="EMBL" id="SHK23089.1"/>
    </source>
</evidence>
<organism evidence="8 9">
    <name type="scientific">Caminicella sporogenes DSM 14501</name>
    <dbReference type="NCBI Taxonomy" id="1121266"/>
    <lineage>
        <taxon>Bacteria</taxon>
        <taxon>Bacillati</taxon>
        <taxon>Bacillota</taxon>
        <taxon>Clostridia</taxon>
        <taxon>Peptostreptococcales</taxon>
        <taxon>Caminicellaceae</taxon>
        <taxon>Caminicella</taxon>
    </lineage>
</organism>
<gene>
    <name evidence="8" type="ORF">SAMN02745883_01585</name>
</gene>